<evidence type="ECO:0000313" key="1">
    <source>
        <dbReference type="EMBL" id="SES68128.1"/>
    </source>
</evidence>
<dbReference type="CDD" id="cd10157">
    <property type="entry name" value="BsCsoR-like_DUF156"/>
    <property type="match status" value="1"/>
</dbReference>
<dbReference type="EMBL" id="FOHJ01000001">
    <property type="protein sequence ID" value="SES68128.1"/>
    <property type="molecule type" value="Genomic_DNA"/>
</dbReference>
<gene>
    <name evidence="1" type="ORF">SAMN05421676_101160</name>
</gene>
<sequence length="100" mass="11292">MGEFLHDHPVTPRTDEEKQAVVNRLKRIEGQVRGIQKMVEEDRYCPDILVQISAINAALKKVGFSIAERHTKHCVSDAVKSGNGDEAIDELMEVMKQFSK</sequence>
<organism evidence="1 2">
    <name type="scientific">Salinibacillus kushneri</name>
    <dbReference type="NCBI Taxonomy" id="237682"/>
    <lineage>
        <taxon>Bacteria</taxon>
        <taxon>Bacillati</taxon>
        <taxon>Bacillota</taxon>
        <taxon>Bacilli</taxon>
        <taxon>Bacillales</taxon>
        <taxon>Bacillaceae</taxon>
        <taxon>Salinibacillus</taxon>
    </lineage>
</organism>
<dbReference type="AlphaFoldDB" id="A0A1H9YGF9"/>
<dbReference type="InterPro" id="IPR003735">
    <property type="entry name" value="Metal_Tscrpt_repr"/>
</dbReference>
<protein>
    <submittedName>
        <fullName evidence="1">DNA-binding transcriptional regulator, FrmR family</fullName>
    </submittedName>
</protein>
<dbReference type="STRING" id="237682.SAMN05421676_101160"/>
<proteinExistence type="predicted"/>
<accession>A0A1H9YGF9</accession>
<dbReference type="Gene3D" id="1.20.58.1000">
    <property type="entry name" value="Metal-sensitive repressor, helix protomer"/>
    <property type="match status" value="1"/>
</dbReference>
<dbReference type="GO" id="GO:0045892">
    <property type="term" value="P:negative regulation of DNA-templated transcription"/>
    <property type="evidence" value="ECO:0007669"/>
    <property type="project" value="UniProtKB-ARBA"/>
</dbReference>
<evidence type="ECO:0000313" key="2">
    <source>
        <dbReference type="Proteomes" id="UP000199095"/>
    </source>
</evidence>
<name>A0A1H9YGF9_9BACI</name>
<dbReference type="OrthoDB" id="9811244at2"/>
<keyword evidence="1" id="KW-0238">DNA-binding</keyword>
<dbReference type="GO" id="GO:0003677">
    <property type="term" value="F:DNA binding"/>
    <property type="evidence" value="ECO:0007669"/>
    <property type="project" value="UniProtKB-KW"/>
</dbReference>
<dbReference type="RefSeq" id="WP_093130993.1">
    <property type="nucleotide sequence ID" value="NZ_FOHJ01000001.1"/>
</dbReference>
<dbReference type="PANTHER" id="PTHR33677:SF3">
    <property type="entry name" value="COPPER-SENSING TRANSCRIPTIONAL REPRESSOR RICR"/>
    <property type="match status" value="1"/>
</dbReference>
<reference evidence="2" key="1">
    <citation type="submission" date="2016-10" db="EMBL/GenBank/DDBJ databases">
        <authorList>
            <person name="Varghese N."/>
            <person name="Submissions S."/>
        </authorList>
    </citation>
    <scope>NUCLEOTIDE SEQUENCE [LARGE SCALE GENOMIC DNA]</scope>
    <source>
        <strain evidence="2">CGMCC 1.3566</strain>
    </source>
</reference>
<dbReference type="Proteomes" id="UP000199095">
    <property type="component" value="Unassembled WGS sequence"/>
</dbReference>
<dbReference type="GO" id="GO:0046872">
    <property type="term" value="F:metal ion binding"/>
    <property type="evidence" value="ECO:0007669"/>
    <property type="project" value="InterPro"/>
</dbReference>
<dbReference type="InterPro" id="IPR038390">
    <property type="entry name" value="Metal_Tscrpt_repr_sf"/>
</dbReference>
<dbReference type="PANTHER" id="PTHR33677">
    <property type="entry name" value="TRANSCRIPTIONAL REPRESSOR FRMR-RELATED"/>
    <property type="match status" value="1"/>
</dbReference>
<keyword evidence="2" id="KW-1185">Reference proteome</keyword>
<dbReference type="Pfam" id="PF02583">
    <property type="entry name" value="Trns_repr_metal"/>
    <property type="match status" value="1"/>
</dbReference>